<dbReference type="Gene3D" id="3.40.640.10">
    <property type="entry name" value="Type I PLP-dependent aspartate aminotransferase-like (Major domain)"/>
    <property type="match status" value="1"/>
</dbReference>
<dbReference type="InterPro" id="IPR050881">
    <property type="entry name" value="LL-DAP_aminotransferase"/>
</dbReference>
<reference evidence="5 6" key="1">
    <citation type="submission" date="2016-11" db="EMBL/GenBank/DDBJ databases">
        <authorList>
            <person name="Jaros S."/>
            <person name="Januszkiewicz K."/>
            <person name="Wedrychowicz H."/>
        </authorList>
    </citation>
    <scope>NUCLEOTIDE SEQUENCE [LARGE SCALE GENOMIC DNA]</scope>
    <source>
        <strain evidence="5 6">DSM 16010</strain>
    </source>
</reference>
<dbReference type="SUPFAM" id="SSF53383">
    <property type="entry name" value="PLP-dependent transferases"/>
    <property type="match status" value="1"/>
</dbReference>
<dbReference type="InterPro" id="IPR015421">
    <property type="entry name" value="PyrdxlP-dep_Trfase_major"/>
</dbReference>
<keyword evidence="6" id="KW-1185">Reference proteome</keyword>
<organism evidence="5 6">
    <name type="scientific">Lacicoccus alkaliphilus DSM 16010</name>
    <dbReference type="NCBI Taxonomy" id="1123231"/>
    <lineage>
        <taxon>Bacteria</taxon>
        <taxon>Bacillati</taxon>
        <taxon>Bacillota</taxon>
        <taxon>Bacilli</taxon>
        <taxon>Bacillales</taxon>
        <taxon>Salinicoccaceae</taxon>
        <taxon>Lacicoccus</taxon>
    </lineage>
</organism>
<proteinExistence type="predicted"/>
<dbReference type="STRING" id="1123231.SAMN02745189_00582"/>
<evidence type="ECO:0000259" key="4">
    <source>
        <dbReference type="Pfam" id="PF00155"/>
    </source>
</evidence>
<feature type="domain" description="Aminotransferase class I/classII large" evidence="4">
    <location>
        <begin position="29"/>
        <end position="377"/>
    </location>
</feature>
<dbReference type="InterPro" id="IPR015422">
    <property type="entry name" value="PyrdxlP-dep_Trfase_small"/>
</dbReference>
<dbReference type="Proteomes" id="UP000184206">
    <property type="component" value="Unassembled WGS sequence"/>
</dbReference>
<keyword evidence="2 5" id="KW-0032">Aminotransferase</keyword>
<dbReference type="Pfam" id="PF00155">
    <property type="entry name" value="Aminotran_1_2"/>
    <property type="match status" value="1"/>
</dbReference>
<protein>
    <submittedName>
        <fullName evidence="5">Aspartate/methionine/tyrosine aminotransferase</fullName>
    </submittedName>
</protein>
<dbReference type="InterPro" id="IPR004839">
    <property type="entry name" value="Aminotransferase_I/II_large"/>
</dbReference>
<dbReference type="OrthoDB" id="9802328at2"/>
<dbReference type="RefSeq" id="WP_072708093.1">
    <property type="nucleotide sequence ID" value="NZ_FRCF01000002.1"/>
</dbReference>
<dbReference type="PANTHER" id="PTHR42832">
    <property type="entry name" value="AMINO ACID AMINOTRANSFERASE"/>
    <property type="match status" value="1"/>
</dbReference>
<gene>
    <name evidence="5" type="ORF">SAMN02745189_00582</name>
</gene>
<dbReference type="CDD" id="cd00609">
    <property type="entry name" value="AAT_like"/>
    <property type="match status" value="1"/>
</dbReference>
<dbReference type="InterPro" id="IPR015424">
    <property type="entry name" value="PyrdxlP-dep_Trfase"/>
</dbReference>
<dbReference type="PANTHER" id="PTHR42832:SF3">
    <property type="entry name" value="L-GLUTAMINE--4-(METHYLSULFANYL)-2-OXOBUTANOATE AMINOTRANSFERASE"/>
    <property type="match status" value="1"/>
</dbReference>
<evidence type="ECO:0000313" key="5">
    <source>
        <dbReference type="EMBL" id="SHL58279.1"/>
    </source>
</evidence>
<name>A0A1M7BUL3_9BACL</name>
<evidence type="ECO:0000256" key="2">
    <source>
        <dbReference type="ARBA" id="ARBA00022576"/>
    </source>
</evidence>
<evidence type="ECO:0000313" key="6">
    <source>
        <dbReference type="Proteomes" id="UP000184206"/>
    </source>
</evidence>
<dbReference type="EMBL" id="FRCF01000002">
    <property type="protein sequence ID" value="SHL58279.1"/>
    <property type="molecule type" value="Genomic_DNA"/>
</dbReference>
<sequence length="386" mass="42964">MNELLKSVPESYFASVSTLDENLEIGEKPLINMAVGIPDGPAPETVMGTVKSAADDPLNHKYPGFRGRPSFKKAIIDFYRRHYDVELKDENIAILYGTKSMLVQFPMIFIEPGEGVYLPDPGYADYGAGVDLARGIRYDLPLLAENNFLPDYESLDPDELDNARLIYLNYPSNPLGTVATKEFFEETVSRFKNTGTKIVHDFAYAAFGYGGGHPSILQSDREFSTAVEVYSFSKSYNMSGFRSGFAVGNKEMIEAINIYQDHTQTGMWGVLQEASITALNEEDDFLIRQNEIFKARKDKVIGALSEAGIPIRPIEGGIFGWIRVPEGFDGEGFVKYLLKEASILATPGIPFGTRGKAFIRISLAVDDADLDECIERLKNISHLWDE</sequence>
<dbReference type="Gene3D" id="3.90.1150.10">
    <property type="entry name" value="Aspartate Aminotransferase, domain 1"/>
    <property type="match status" value="1"/>
</dbReference>
<accession>A0A1M7BUL3</accession>
<dbReference type="GO" id="GO:0030170">
    <property type="term" value="F:pyridoxal phosphate binding"/>
    <property type="evidence" value="ECO:0007669"/>
    <property type="project" value="InterPro"/>
</dbReference>
<dbReference type="GO" id="GO:0008483">
    <property type="term" value="F:transaminase activity"/>
    <property type="evidence" value="ECO:0007669"/>
    <property type="project" value="UniProtKB-KW"/>
</dbReference>
<evidence type="ECO:0000256" key="1">
    <source>
        <dbReference type="ARBA" id="ARBA00001933"/>
    </source>
</evidence>
<evidence type="ECO:0000256" key="3">
    <source>
        <dbReference type="ARBA" id="ARBA00022679"/>
    </source>
</evidence>
<keyword evidence="3 5" id="KW-0808">Transferase</keyword>
<comment type="cofactor">
    <cofactor evidence="1">
        <name>pyridoxal 5'-phosphate</name>
        <dbReference type="ChEBI" id="CHEBI:597326"/>
    </cofactor>
</comment>
<dbReference type="AlphaFoldDB" id="A0A1M7BUL3"/>